<evidence type="ECO:0000313" key="2">
    <source>
        <dbReference type="Proteomes" id="UP000292372"/>
    </source>
</evidence>
<dbReference type="OrthoDB" id="1426087at2"/>
<dbReference type="EMBL" id="SIRS01000001">
    <property type="protein sequence ID" value="TBN18544.1"/>
    <property type="molecule type" value="Genomic_DNA"/>
</dbReference>
<keyword evidence="2" id="KW-1185">Reference proteome</keyword>
<dbReference type="RefSeq" id="WP_130935062.1">
    <property type="nucleotide sequence ID" value="NZ_BMEE01000001.1"/>
</dbReference>
<reference evidence="1 2" key="1">
    <citation type="journal article" date="2015" name="Int. J. Syst. Evol. Microbiol.">
        <title>Hyunsoonleella pacifica sp. nov., isolated from seawater of South Pacific Gyre.</title>
        <authorList>
            <person name="Gao X."/>
            <person name="Zhang Z."/>
            <person name="Dai X."/>
            <person name="Zhang X.H."/>
        </authorList>
    </citation>
    <scope>NUCLEOTIDE SEQUENCE [LARGE SCALE GENOMIC DNA]</scope>
    <source>
        <strain evidence="1 2">SW033</strain>
    </source>
</reference>
<organism evidence="1 2">
    <name type="scientific">Hyunsoonleella pacifica</name>
    <dbReference type="NCBI Taxonomy" id="1080224"/>
    <lineage>
        <taxon>Bacteria</taxon>
        <taxon>Pseudomonadati</taxon>
        <taxon>Bacteroidota</taxon>
        <taxon>Flavobacteriia</taxon>
        <taxon>Flavobacteriales</taxon>
        <taxon>Flavobacteriaceae</taxon>
    </lineage>
</organism>
<accession>A0A4Q9FRA9</accession>
<evidence type="ECO:0000313" key="1">
    <source>
        <dbReference type="EMBL" id="TBN18544.1"/>
    </source>
</evidence>
<protein>
    <submittedName>
        <fullName evidence="1">Uncharacterized protein</fullName>
    </submittedName>
</protein>
<dbReference type="Proteomes" id="UP000292372">
    <property type="component" value="Unassembled WGS sequence"/>
</dbReference>
<proteinExistence type="predicted"/>
<gene>
    <name evidence="1" type="ORF">EYD46_00305</name>
</gene>
<dbReference type="AlphaFoldDB" id="A0A4Q9FRA9"/>
<comment type="caution">
    <text evidence="1">The sequence shown here is derived from an EMBL/GenBank/DDBJ whole genome shotgun (WGS) entry which is preliminary data.</text>
</comment>
<sequence>MKTRLIIIALLSSQIFYSQIEIQEDNLTIEYVKTKKASQLIGAVTNVRTKSKEIVQYNVKVRIEMIDNKIRPFDVNKFSLIDHQAKIRLRPLSVTYTNFTDKWYFIQLIKNKPKYKSLEDRYKPDIKDTFLDYEFEGVNNLIAPICYEAYDEYKISFKNPDKECHLSYFEPKDLRKRNINLYFPMQKSVKNATLYYGYMKIVDIKLK</sequence>
<name>A0A4Q9FRA9_9FLAO</name>